<dbReference type="Gene3D" id="1.10.10.10">
    <property type="entry name" value="Winged helix-like DNA-binding domain superfamily/Winged helix DNA-binding domain"/>
    <property type="match status" value="1"/>
</dbReference>
<dbReference type="InterPro" id="IPR036390">
    <property type="entry name" value="WH_DNA-bd_sf"/>
</dbReference>
<dbReference type="PANTHER" id="PTHR30126:SF39">
    <property type="entry name" value="HTH-TYPE TRANSCRIPTIONAL REGULATOR CYSL"/>
    <property type="match status" value="1"/>
</dbReference>
<gene>
    <name evidence="5" type="ORF">GCM10009759_41250</name>
</gene>
<dbReference type="PANTHER" id="PTHR30126">
    <property type="entry name" value="HTH-TYPE TRANSCRIPTIONAL REGULATOR"/>
    <property type="match status" value="1"/>
</dbReference>
<comment type="similarity">
    <text evidence="1">Belongs to the LysR transcriptional regulatory family.</text>
</comment>
<protein>
    <submittedName>
        <fullName evidence="5">LysR substrate-binding domain-containing protein</fullName>
    </submittedName>
</protein>
<keyword evidence="3" id="KW-0804">Transcription</keyword>
<dbReference type="SUPFAM" id="SSF53850">
    <property type="entry name" value="Periplasmic binding protein-like II"/>
    <property type="match status" value="1"/>
</dbReference>
<name>A0ABP5IQF1_9ACTN</name>
<dbReference type="Proteomes" id="UP001500897">
    <property type="component" value="Unassembled WGS sequence"/>
</dbReference>
<dbReference type="EMBL" id="BAAANS010000027">
    <property type="protein sequence ID" value="GAA2104759.1"/>
    <property type="molecule type" value="Genomic_DNA"/>
</dbReference>
<evidence type="ECO:0000256" key="2">
    <source>
        <dbReference type="ARBA" id="ARBA00023015"/>
    </source>
</evidence>
<organism evidence="5 6">
    <name type="scientific">Kitasatospora saccharophila</name>
    <dbReference type="NCBI Taxonomy" id="407973"/>
    <lineage>
        <taxon>Bacteria</taxon>
        <taxon>Bacillati</taxon>
        <taxon>Actinomycetota</taxon>
        <taxon>Actinomycetes</taxon>
        <taxon>Kitasatosporales</taxon>
        <taxon>Streptomycetaceae</taxon>
        <taxon>Kitasatospora</taxon>
    </lineage>
</organism>
<keyword evidence="2" id="KW-0805">Transcription regulation</keyword>
<evidence type="ECO:0000259" key="4">
    <source>
        <dbReference type="PROSITE" id="PS50931"/>
    </source>
</evidence>
<dbReference type="PRINTS" id="PR00039">
    <property type="entry name" value="HTHLYSR"/>
</dbReference>
<sequence length="332" mass="35374">MDIDTRTLRTFWGVVGAGSFTKAAQRLGYSQSSVTMQIRTLERIVGEPVFIRSSNGVRLTPAGETVWEYAKQLLSLVDNLEDELQRTADPFPRIRLGVVPALACGKLLSRLTHAGQALLKHVGLDLRVVVSHDIPAALREKRLDAAIGLASAERRCAAGGAEAGAAVAEEREPYSDRDSRIVLGGLKFAAVAPSPGRGGGAASQYVRPITAPVLVADPGCPSQRWLPEYLRMRDGRPAESRELATLDGIRESVRTGLGCAMLPVGLFGAAERDSLVPMSGVPVMRWSAVLQSDPARPFGDLHRRALVDTVQLALQPTAAAGLAFTLLGGARA</sequence>
<dbReference type="RefSeq" id="WP_344553849.1">
    <property type="nucleotide sequence ID" value="NZ_BAAANS010000027.1"/>
</dbReference>
<dbReference type="PROSITE" id="PS50931">
    <property type="entry name" value="HTH_LYSR"/>
    <property type="match status" value="1"/>
</dbReference>
<evidence type="ECO:0000313" key="6">
    <source>
        <dbReference type="Proteomes" id="UP001500897"/>
    </source>
</evidence>
<keyword evidence="6" id="KW-1185">Reference proteome</keyword>
<dbReference type="InterPro" id="IPR036388">
    <property type="entry name" value="WH-like_DNA-bd_sf"/>
</dbReference>
<comment type="caution">
    <text evidence="5">The sequence shown here is derived from an EMBL/GenBank/DDBJ whole genome shotgun (WGS) entry which is preliminary data.</text>
</comment>
<reference evidence="6" key="1">
    <citation type="journal article" date="2019" name="Int. J. Syst. Evol. Microbiol.">
        <title>The Global Catalogue of Microorganisms (GCM) 10K type strain sequencing project: providing services to taxonomists for standard genome sequencing and annotation.</title>
        <authorList>
            <consortium name="The Broad Institute Genomics Platform"/>
            <consortium name="The Broad Institute Genome Sequencing Center for Infectious Disease"/>
            <person name="Wu L."/>
            <person name="Ma J."/>
        </authorList>
    </citation>
    <scope>NUCLEOTIDE SEQUENCE [LARGE SCALE GENOMIC DNA]</scope>
    <source>
        <strain evidence="6">JCM 14559</strain>
    </source>
</reference>
<accession>A0ABP5IQF1</accession>
<dbReference type="InterPro" id="IPR000847">
    <property type="entry name" value="LysR_HTH_N"/>
</dbReference>
<feature type="domain" description="HTH lysR-type" evidence="4">
    <location>
        <begin position="3"/>
        <end position="60"/>
    </location>
</feature>
<dbReference type="SUPFAM" id="SSF46785">
    <property type="entry name" value="Winged helix' DNA-binding domain"/>
    <property type="match status" value="1"/>
</dbReference>
<evidence type="ECO:0000256" key="3">
    <source>
        <dbReference type="ARBA" id="ARBA00023163"/>
    </source>
</evidence>
<evidence type="ECO:0000313" key="5">
    <source>
        <dbReference type="EMBL" id="GAA2104759.1"/>
    </source>
</evidence>
<evidence type="ECO:0000256" key="1">
    <source>
        <dbReference type="ARBA" id="ARBA00009437"/>
    </source>
</evidence>
<proteinExistence type="inferred from homology"/>
<dbReference type="Pfam" id="PF00126">
    <property type="entry name" value="HTH_1"/>
    <property type="match status" value="1"/>
</dbReference>